<evidence type="ECO:0000313" key="4">
    <source>
        <dbReference type="Proteomes" id="UP001341840"/>
    </source>
</evidence>
<reference evidence="3 4" key="1">
    <citation type="journal article" date="2023" name="Plants (Basel)">
        <title>Bridging the Gap: Combining Genomics and Transcriptomics Approaches to Understand Stylosanthes scabra, an Orphan Legume from the Brazilian Caatinga.</title>
        <authorList>
            <person name="Ferreira-Neto J.R.C."/>
            <person name="da Silva M.D."/>
            <person name="Binneck E."/>
            <person name="de Melo N.F."/>
            <person name="da Silva R.H."/>
            <person name="de Melo A.L.T.M."/>
            <person name="Pandolfi V."/>
            <person name="Bustamante F.O."/>
            <person name="Brasileiro-Vidal A.C."/>
            <person name="Benko-Iseppon A.M."/>
        </authorList>
    </citation>
    <scope>NUCLEOTIDE SEQUENCE [LARGE SCALE GENOMIC DNA]</scope>
    <source>
        <tissue evidence="3">Leaves</tissue>
    </source>
</reference>
<dbReference type="EMBL" id="JASCZI010091039">
    <property type="protein sequence ID" value="MED6148601.1"/>
    <property type="molecule type" value="Genomic_DNA"/>
</dbReference>
<dbReference type="PANTHER" id="PTHR10502:SF204">
    <property type="entry name" value="ANNEXIN"/>
    <property type="match status" value="1"/>
</dbReference>
<dbReference type="InterPro" id="IPR037104">
    <property type="entry name" value="Annexin_sf"/>
</dbReference>
<dbReference type="PANTHER" id="PTHR10502">
    <property type="entry name" value="ANNEXIN"/>
    <property type="match status" value="1"/>
</dbReference>
<dbReference type="Proteomes" id="UP001341840">
    <property type="component" value="Unassembled WGS sequence"/>
</dbReference>
<dbReference type="InterPro" id="IPR018502">
    <property type="entry name" value="Annexin_repeat"/>
</dbReference>
<name>A0ABU6TK23_9FABA</name>
<dbReference type="Pfam" id="PF00191">
    <property type="entry name" value="Annexin"/>
    <property type="match status" value="1"/>
</dbReference>
<evidence type="ECO:0000313" key="3">
    <source>
        <dbReference type="EMBL" id="MED6148601.1"/>
    </source>
</evidence>
<dbReference type="Gene3D" id="1.10.220.10">
    <property type="entry name" value="Annexin"/>
    <property type="match status" value="1"/>
</dbReference>
<dbReference type="SUPFAM" id="SSF47874">
    <property type="entry name" value="Annexin"/>
    <property type="match status" value="1"/>
</dbReference>
<keyword evidence="1" id="KW-0677">Repeat</keyword>
<evidence type="ECO:0000256" key="2">
    <source>
        <dbReference type="ARBA" id="ARBA00023216"/>
    </source>
</evidence>
<sequence>MLEEADRDAVLANVAIRDGINKGYNVIVEIACILSPQELFAMRHAYQNRYKRSLEEDLAANTSSLLRQGSEMRERMEEEREGRGNEEFGIWEQNWLGNGKHNRKPYSPNYENWDRSILASDIWKQLFPAWSKTTRLGVATTRFPVPKFVTLIARRMVEFKEKFITN</sequence>
<protein>
    <submittedName>
        <fullName evidence="3">Uncharacterized protein</fullName>
    </submittedName>
</protein>
<organism evidence="3 4">
    <name type="scientific">Stylosanthes scabra</name>
    <dbReference type="NCBI Taxonomy" id="79078"/>
    <lineage>
        <taxon>Eukaryota</taxon>
        <taxon>Viridiplantae</taxon>
        <taxon>Streptophyta</taxon>
        <taxon>Embryophyta</taxon>
        <taxon>Tracheophyta</taxon>
        <taxon>Spermatophyta</taxon>
        <taxon>Magnoliopsida</taxon>
        <taxon>eudicotyledons</taxon>
        <taxon>Gunneridae</taxon>
        <taxon>Pentapetalae</taxon>
        <taxon>rosids</taxon>
        <taxon>fabids</taxon>
        <taxon>Fabales</taxon>
        <taxon>Fabaceae</taxon>
        <taxon>Papilionoideae</taxon>
        <taxon>50 kb inversion clade</taxon>
        <taxon>dalbergioids sensu lato</taxon>
        <taxon>Dalbergieae</taxon>
        <taxon>Pterocarpus clade</taxon>
        <taxon>Stylosanthes</taxon>
    </lineage>
</organism>
<proteinExistence type="predicted"/>
<evidence type="ECO:0000256" key="1">
    <source>
        <dbReference type="ARBA" id="ARBA00022737"/>
    </source>
</evidence>
<keyword evidence="4" id="KW-1185">Reference proteome</keyword>
<accession>A0ABU6TK23</accession>
<keyword evidence="2" id="KW-0041">Annexin</keyword>
<comment type="caution">
    <text evidence="3">The sequence shown here is derived from an EMBL/GenBank/DDBJ whole genome shotgun (WGS) entry which is preliminary data.</text>
</comment>
<gene>
    <name evidence="3" type="ORF">PIB30_054621</name>
</gene>